<feature type="transmembrane region" description="Helical" evidence="2">
    <location>
        <begin position="124"/>
        <end position="149"/>
    </location>
</feature>
<accession>A0A6C0DJ24</accession>
<sequence length="860" mass="95245">MDSIAIGAMDMVQQKVTDGIRSVVRGPIGTHIQRAMDLFKKDDTGYDTFDVSTNLSDSSSNPLNIFKSDSSSNPLNIFKSDSSANPLNIFSNDSSSNLLNFGPLFKSDSPSDASSKGTSLTPSWALVLKILGIAMAIMFASWSSNLLIFNPWPIRLLTFVLVLLGCLFSTPVSIIIFMFFFYYFVSAIYYNSGRPEGSVARPLTPIMYGLLPLRTAKAGGLGMIGNILMFPFTYFNRGDKDPYYKKYKETEKKYIESIEISIPNWETIKNTLGVPTLMAEFIDHIDKMNVAFTTDLSGNATGSTIELTSNLSVQELIKKFKETEDDEKDSWRRKKILDLVFRKLDAKKQEDKQSFNDIIKEFITAQRFKEASFFSKILIAKLEQVDPTGTEMTVAKTALQTILVGRKGKLEEAIKKLEEDIAAANANGLDVKALTDKKTAYENALIAVTREEKQVSRALKSPATLLDTSRGSEPNENIKRIANEIIGLIERQAGGSSTGISNSKLAIATEAETVLSSIDPKNKELNDKLKELYDILNDSDRVDWDVLTRAAQYIVTSRQAITDLEQLSNKDNEIALKKEDIQRSSNEIATTVIGMMKRVSNYEPLKNKIALHPSLNKVAQTLEDHMKPVQALNGLIKPVDKIPGKIEEILVIINSKKDIKPLENVKHFQEPVNEHKKALENPSLAVRAMENKAKILAAAKENAKPTTFQKLTGQAPTAEQTAQREGQLGTLQKQLDASKEPLEALPRKTQIVSRNTQKEIEAVRAADTRILKPASEKSIMAKKALIAAQETLSRAKGTATESQEIARVEQLRKEAEAAKKEYSDLASKYVDTRNAAAAAVTSKELSNYGIQTTVPEESTS</sequence>
<protein>
    <submittedName>
        <fullName evidence="3">Uncharacterized protein</fullName>
    </submittedName>
</protein>
<evidence type="ECO:0000256" key="1">
    <source>
        <dbReference type="SAM" id="Coils"/>
    </source>
</evidence>
<feature type="transmembrane region" description="Helical" evidence="2">
    <location>
        <begin position="156"/>
        <end position="185"/>
    </location>
</feature>
<dbReference type="AlphaFoldDB" id="A0A6C0DJ24"/>
<keyword evidence="2" id="KW-1133">Transmembrane helix</keyword>
<name>A0A6C0DJ24_9ZZZZ</name>
<keyword evidence="1" id="KW-0175">Coiled coil</keyword>
<feature type="coiled-coil region" evidence="1">
    <location>
        <begin position="801"/>
        <end position="828"/>
    </location>
</feature>
<reference evidence="3" key="1">
    <citation type="journal article" date="2020" name="Nature">
        <title>Giant virus diversity and host interactions through global metagenomics.</title>
        <authorList>
            <person name="Schulz F."/>
            <person name="Roux S."/>
            <person name="Paez-Espino D."/>
            <person name="Jungbluth S."/>
            <person name="Walsh D.A."/>
            <person name="Denef V.J."/>
            <person name="McMahon K.D."/>
            <person name="Konstantinidis K.T."/>
            <person name="Eloe-Fadrosh E.A."/>
            <person name="Kyrpides N.C."/>
            <person name="Woyke T."/>
        </authorList>
    </citation>
    <scope>NUCLEOTIDE SEQUENCE</scope>
    <source>
        <strain evidence="3">GVMAG-M-3300023174-176</strain>
    </source>
</reference>
<evidence type="ECO:0000256" key="2">
    <source>
        <dbReference type="SAM" id="Phobius"/>
    </source>
</evidence>
<proteinExistence type="predicted"/>
<keyword evidence="2" id="KW-0812">Transmembrane</keyword>
<keyword evidence="2" id="KW-0472">Membrane</keyword>
<organism evidence="3">
    <name type="scientific">viral metagenome</name>
    <dbReference type="NCBI Taxonomy" id="1070528"/>
    <lineage>
        <taxon>unclassified sequences</taxon>
        <taxon>metagenomes</taxon>
        <taxon>organismal metagenomes</taxon>
    </lineage>
</organism>
<dbReference type="EMBL" id="MN739613">
    <property type="protein sequence ID" value="QHT15555.1"/>
    <property type="molecule type" value="Genomic_DNA"/>
</dbReference>
<evidence type="ECO:0000313" key="3">
    <source>
        <dbReference type="EMBL" id="QHT15555.1"/>
    </source>
</evidence>